<dbReference type="Gene3D" id="3.40.50.300">
    <property type="entry name" value="P-loop containing nucleotide triphosphate hydrolases"/>
    <property type="match status" value="2"/>
</dbReference>
<dbReference type="InterPro" id="IPR027417">
    <property type="entry name" value="P-loop_NTPase"/>
</dbReference>
<dbReference type="GO" id="GO:0005524">
    <property type="term" value="F:ATP binding"/>
    <property type="evidence" value="ECO:0007669"/>
    <property type="project" value="UniProtKB-KW"/>
</dbReference>
<dbReference type="PROSITE" id="PS51192">
    <property type="entry name" value="HELICASE_ATP_BIND_1"/>
    <property type="match status" value="1"/>
</dbReference>
<keyword evidence="1" id="KW-0547">Nucleotide-binding</keyword>
<dbReference type="GO" id="GO:0070478">
    <property type="term" value="P:nuclear-transcribed mRNA catabolic process, 3'-5' exonucleolytic nonsense-mediated decay"/>
    <property type="evidence" value="ECO:0007669"/>
    <property type="project" value="TreeGrafter"/>
</dbReference>
<dbReference type="GO" id="GO:0016787">
    <property type="term" value="F:hydrolase activity"/>
    <property type="evidence" value="ECO:0007669"/>
    <property type="project" value="UniProtKB-KW"/>
</dbReference>
<keyword evidence="3 7" id="KW-0347">Helicase</keyword>
<dbReference type="RefSeq" id="WP_145095376.1">
    <property type="nucleotide sequence ID" value="NZ_CP036274.1"/>
</dbReference>
<evidence type="ECO:0000313" key="8">
    <source>
        <dbReference type="Proteomes" id="UP000315017"/>
    </source>
</evidence>
<keyword evidence="2" id="KW-0378">Hydrolase</keyword>
<dbReference type="InterPro" id="IPR050699">
    <property type="entry name" value="RNA-DNA_Helicase"/>
</dbReference>
<dbReference type="OrthoDB" id="9807155at2"/>
<evidence type="ECO:0000259" key="6">
    <source>
        <dbReference type="PROSITE" id="PS51194"/>
    </source>
</evidence>
<dbReference type="Pfam" id="PF00270">
    <property type="entry name" value="DEAD"/>
    <property type="match status" value="1"/>
</dbReference>
<dbReference type="SMART" id="SM00487">
    <property type="entry name" value="DEXDc"/>
    <property type="match status" value="1"/>
</dbReference>
<dbReference type="GO" id="GO:0004386">
    <property type="term" value="F:helicase activity"/>
    <property type="evidence" value="ECO:0007669"/>
    <property type="project" value="UniProtKB-KW"/>
</dbReference>
<dbReference type="GO" id="GO:0055087">
    <property type="term" value="C:Ski complex"/>
    <property type="evidence" value="ECO:0007669"/>
    <property type="project" value="TreeGrafter"/>
</dbReference>
<dbReference type="GO" id="GO:0003676">
    <property type="term" value="F:nucleic acid binding"/>
    <property type="evidence" value="ECO:0007669"/>
    <property type="project" value="InterPro"/>
</dbReference>
<dbReference type="PANTHER" id="PTHR12131">
    <property type="entry name" value="ATP-DEPENDENT RNA AND DNA HELICASE"/>
    <property type="match status" value="1"/>
</dbReference>
<dbReference type="PANTHER" id="PTHR12131:SF1">
    <property type="entry name" value="ATP-DEPENDENT RNA HELICASE SUPV3L1, MITOCHONDRIAL-RELATED"/>
    <property type="match status" value="1"/>
</dbReference>
<accession>A0A517YJ47</accession>
<reference evidence="7 8" key="1">
    <citation type="submission" date="2019-02" db="EMBL/GenBank/DDBJ databases">
        <title>Deep-cultivation of Planctomycetes and their phenomic and genomic characterization uncovers novel biology.</title>
        <authorList>
            <person name="Wiegand S."/>
            <person name="Jogler M."/>
            <person name="Boedeker C."/>
            <person name="Pinto D."/>
            <person name="Vollmers J."/>
            <person name="Rivas-Marin E."/>
            <person name="Kohn T."/>
            <person name="Peeters S.H."/>
            <person name="Heuer A."/>
            <person name="Rast P."/>
            <person name="Oberbeckmann S."/>
            <person name="Bunk B."/>
            <person name="Jeske O."/>
            <person name="Meyerdierks A."/>
            <person name="Storesund J.E."/>
            <person name="Kallscheuer N."/>
            <person name="Luecker S."/>
            <person name="Lage O.M."/>
            <person name="Pohl T."/>
            <person name="Merkel B.J."/>
            <person name="Hornburger P."/>
            <person name="Mueller R.-W."/>
            <person name="Bruemmer F."/>
            <person name="Labrenz M."/>
            <person name="Spormann A.M."/>
            <person name="Op den Camp H."/>
            <person name="Overmann J."/>
            <person name="Amann R."/>
            <person name="Jetten M.S.M."/>
            <person name="Mascher T."/>
            <person name="Medema M.H."/>
            <person name="Devos D.P."/>
            <person name="Kaster A.-K."/>
            <person name="Ovreas L."/>
            <person name="Rohde M."/>
            <person name="Galperin M.Y."/>
            <person name="Jogler C."/>
        </authorList>
    </citation>
    <scope>NUCLEOTIDE SEQUENCE [LARGE SCALE GENOMIC DNA]</scope>
    <source>
        <strain evidence="7 8">ETA_A8</strain>
    </source>
</reference>
<dbReference type="InterPro" id="IPR001650">
    <property type="entry name" value="Helicase_C-like"/>
</dbReference>
<dbReference type="Proteomes" id="UP000315017">
    <property type="component" value="Chromosome"/>
</dbReference>
<dbReference type="PROSITE" id="PS51194">
    <property type="entry name" value="HELICASE_CTER"/>
    <property type="match status" value="1"/>
</dbReference>
<protein>
    <submittedName>
        <fullName evidence="7">Ski2-like helicase</fullName>
    </submittedName>
</protein>
<evidence type="ECO:0000259" key="5">
    <source>
        <dbReference type="PROSITE" id="PS51192"/>
    </source>
</evidence>
<organism evidence="7 8">
    <name type="scientific">Anatilimnocola aggregata</name>
    <dbReference type="NCBI Taxonomy" id="2528021"/>
    <lineage>
        <taxon>Bacteria</taxon>
        <taxon>Pseudomonadati</taxon>
        <taxon>Planctomycetota</taxon>
        <taxon>Planctomycetia</taxon>
        <taxon>Pirellulales</taxon>
        <taxon>Pirellulaceae</taxon>
        <taxon>Anatilimnocola</taxon>
    </lineage>
</organism>
<evidence type="ECO:0000256" key="1">
    <source>
        <dbReference type="ARBA" id="ARBA00022741"/>
    </source>
</evidence>
<evidence type="ECO:0000256" key="2">
    <source>
        <dbReference type="ARBA" id="ARBA00022801"/>
    </source>
</evidence>
<dbReference type="EMBL" id="CP036274">
    <property type="protein sequence ID" value="QDU30235.1"/>
    <property type="molecule type" value="Genomic_DNA"/>
</dbReference>
<evidence type="ECO:0000256" key="3">
    <source>
        <dbReference type="ARBA" id="ARBA00022806"/>
    </source>
</evidence>
<keyword evidence="4" id="KW-0067">ATP-binding</keyword>
<dbReference type="SUPFAM" id="SSF52540">
    <property type="entry name" value="P-loop containing nucleoside triphosphate hydrolases"/>
    <property type="match status" value="1"/>
</dbReference>
<dbReference type="CDD" id="cd17921">
    <property type="entry name" value="DEXHc_Ski2"/>
    <property type="match status" value="1"/>
</dbReference>
<dbReference type="InterPro" id="IPR014001">
    <property type="entry name" value="Helicase_ATP-bd"/>
</dbReference>
<feature type="domain" description="Helicase C-terminal" evidence="6">
    <location>
        <begin position="216"/>
        <end position="413"/>
    </location>
</feature>
<name>A0A517YJ47_9BACT</name>
<dbReference type="AlphaFoldDB" id="A0A517YJ47"/>
<proteinExistence type="predicted"/>
<dbReference type="KEGG" id="aagg:ETAA8_53540"/>
<dbReference type="SMART" id="SM00490">
    <property type="entry name" value="HELICc"/>
    <property type="match status" value="1"/>
</dbReference>
<feature type="domain" description="Helicase ATP-binding" evidence="5">
    <location>
        <begin position="31"/>
        <end position="195"/>
    </location>
</feature>
<gene>
    <name evidence="7" type="ORF">ETAA8_53540</name>
</gene>
<evidence type="ECO:0000313" key="7">
    <source>
        <dbReference type="EMBL" id="QDU30235.1"/>
    </source>
</evidence>
<sequence length="798" mass="89654">MSDLPSRDELATRYLDALPYPPYPVQEEALLQYFTAQQGVLVCAPTGTGKTLIAEAALFEALHTRTVAYYTTPLIALTEQKFTEMQDAAERWGFSRDDVGLVTGNRRVNPDATILVVVAEILLNRLLHTEAFDFSCVSAVVMDEFHNFADPERGMVWELTLGMLPPHIRVLLLSATVGNAFEFCQWLRHSHNRSIELVQGTERKVPLSYQWVGDELLNEQIEKMADGDDTKRYTPALVFAFNRDVCWSIAEQLKGKTLLADGQQKRLAVELDRFDFSQGAGPKLKQLLFRGVGVHHAGILPKYRRIVEDLFQKKLLSVCVCTETLSAGINLPARSVVLPTLLKGPPGDMKLIEPSTAHQIFGRAGRPQFDNQGYVFALAHEDDVKHLRWKVKYDQIPEDTKDPNLLRAKKDLKRKMPTRRQGEQYWQESHFLQLQKAPAGKLTSRGSLPWRLLTYLLDASPDVDPLRNLVGKRLLDSAKQVQGQKQLDRMLMTLWAAGYVTLEPPPPPRQSPAEVAAAKAAEPAVAKQTETERLMSAALAQLAKSKSPAAVATVKAEAKPVEVVNEYKAHKAFPTPEMKRLLGIRSINPLYAVYLVNQLGIADRNERIQAFESVLEMPGTAARLARVPFYDDMPPGPLATQRLDMEIVQMGLATVQQLGAPLTPEEKEEQRSLPYEQRLKIYSFAEKLRLLFDAQFPDVHTLYTTPAWAVGEVLEFGGQFNKYITARGLQKQEGVFFRHFLRMILLLKELSSLHPPELTLTEWQTELGDLASQLTECCRQVDPESTDKTLEDADKAGL</sequence>
<dbReference type="Pfam" id="PF00271">
    <property type="entry name" value="Helicase_C"/>
    <property type="match status" value="1"/>
</dbReference>
<keyword evidence="8" id="KW-1185">Reference proteome</keyword>
<evidence type="ECO:0000256" key="4">
    <source>
        <dbReference type="ARBA" id="ARBA00022840"/>
    </source>
</evidence>
<dbReference type="InterPro" id="IPR011545">
    <property type="entry name" value="DEAD/DEAH_box_helicase_dom"/>
</dbReference>